<dbReference type="GO" id="GO:0006508">
    <property type="term" value="P:proteolysis"/>
    <property type="evidence" value="ECO:0007669"/>
    <property type="project" value="UniProtKB-KW"/>
</dbReference>
<feature type="transmembrane region" description="Helical" evidence="8">
    <location>
        <begin position="70"/>
        <end position="100"/>
    </location>
</feature>
<dbReference type="Pfam" id="PF09721">
    <property type="entry name" value="Exosortase_EpsH"/>
    <property type="match status" value="1"/>
</dbReference>
<comment type="subcellular location">
    <subcellularLocation>
        <location evidence="1">Cell membrane</location>
        <topology evidence="1">Multi-pass membrane protein</topology>
    </subcellularLocation>
</comment>
<evidence type="ECO:0000313" key="10">
    <source>
        <dbReference type="Proteomes" id="UP000198942"/>
    </source>
</evidence>
<protein>
    <submittedName>
        <fullName evidence="9">Exosortase N</fullName>
    </submittedName>
</protein>
<keyword evidence="4 8" id="KW-0812">Transmembrane</keyword>
<feature type="transmembrane region" description="Helical" evidence="8">
    <location>
        <begin position="137"/>
        <end position="161"/>
    </location>
</feature>
<feature type="transmembrane region" description="Helical" evidence="8">
    <location>
        <begin position="243"/>
        <end position="265"/>
    </location>
</feature>
<dbReference type="GO" id="GO:0008233">
    <property type="term" value="F:peptidase activity"/>
    <property type="evidence" value="ECO:0007669"/>
    <property type="project" value="UniProtKB-KW"/>
</dbReference>
<keyword evidence="3" id="KW-0645">Protease</keyword>
<feature type="transmembrane region" description="Helical" evidence="8">
    <location>
        <begin position="206"/>
        <end position="231"/>
    </location>
</feature>
<evidence type="ECO:0000256" key="8">
    <source>
        <dbReference type="SAM" id="Phobius"/>
    </source>
</evidence>
<dbReference type="InterPro" id="IPR031006">
    <property type="entry name" value="Exosort_XrtN"/>
</dbReference>
<dbReference type="GO" id="GO:0005886">
    <property type="term" value="C:plasma membrane"/>
    <property type="evidence" value="ECO:0007669"/>
    <property type="project" value="UniProtKB-SubCell"/>
</dbReference>
<keyword evidence="6 8" id="KW-1133">Transmembrane helix</keyword>
<dbReference type="AlphaFoldDB" id="A0A1H8ECW7"/>
<dbReference type="RefSeq" id="WP_091210020.1">
    <property type="nucleotide sequence ID" value="NZ_FOCL01000002.1"/>
</dbReference>
<keyword evidence="5" id="KW-0378">Hydrolase</keyword>
<feature type="transmembrane region" description="Helical" evidence="8">
    <location>
        <begin position="21"/>
        <end position="42"/>
    </location>
</feature>
<organism evidence="9 10">
    <name type="scientific">Mucilaginibacter gossypiicola</name>
    <dbReference type="NCBI Taxonomy" id="551995"/>
    <lineage>
        <taxon>Bacteria</taxon>
        <taxon>Pseudomonadati</taxon>
        <taxon>Bacteroidota</taxon>
        <taxon>Sphingobacteriia</taxon>
        <taxon>Sphingobacteriales</taxon>
        <taxon>Sphingobacteriaceae</taxon>
        <taxon>Mucilaginibacter</taxon>
    </lineage>
</organism>
<evidence type="ECO:0000256" key="4">
    <source>
        <dbReference type="ARBA" id="ARBA00022692"/>
    </source>
</evidence>
<dbReference type="InterPro" id="IPR026392">
    <property type="entry name" value="Exo/Archaeosortase_dom"/>
</dbReference>
<feature type="transmembrane region" description="Helical" evidence="8">
    <location>
        <begin position="173"/>
        <end position="194"/>
    </location>
</feature>
<gene>
    <name evidence="9" type="ORF">SAMN05192574_102664</name>
</gene>
<keyword evidence="7 8" id="KW-0472">Membrane</keyword>
<keyword evidence="10" id="KW-1185">Reference proteome</keyword>
<dbReference type="EMBL" id="FOCL01000002">
    <property type="protein sequence ID" value="SEN17220.1"/>
    <property type="molecule type" value="Genomic_DNA"/>
</dbReference>
<name>A0A1H8ECW7_9SPHI</name>
<dbReference type="NCBIfam" id="TIGR04178">
    <property type="entry name" value="exo_archaeo"/>
    <property type="match status" value="1"/>
</dbReference>
<feature type="transmembrane region" description="Helical" evidence="8">
    <location>
        <begin position="112"/>
        <end position="131"/>
    </location>
</feature>
<dbReference type="Proteomes" id="UP000198942">
    <property type="component" value="Unassembled WGS sequence"/>
</dbReference>
<evidence type="ECO:0000256" key="7">
    <source>
        <dbReference type="ARBA" id="ARBA00023136"/>
    </source>
</evidence>
<evidence type="ECO:0000256" key="5">
    <source>
        <dbReference type="ARBA" id="ARBA00022801"/>
    </source>
</evidence>
<dbReference type="NCBIfam" id="TIGR04476">
    <property type="entry name" value="exosort_XrtN"/>
    <property type="match status" value="1"/>
</dbReference>
<evidence type="ECO:0000256" key="2">
    <source>
        <dbReference type="ARBA" id="ARBA00022475"/>
    </source>
</evidence>
<proteinExistence type="predicted"/>
<sequence>MFSRSYNLREYVPFKLTGSRLIINSCWLIYIGITARLCIIYFKWDANMLLGLALVPYICKVKRGGTSLRYLIPALIFATIAVCFPVKTDLFLALLFAALLFLENLKGKISPVLFLLLLLISPAFEYISNTFSFPLRIWLSGVAASLLAKMGMVASAAGNVIQFKGSEFSVDQACAGLHMLAASFMICLFMIAHYQQQAAKQLHLMWILFLLVFTFALNILCNLCRILLLVFFKIPAGTLMHDLTGIICLLIYVVLPLLCLSSFVLKRTEKPYIDPRFYKTIRLAPDELRFPLIHLVLAAMLVVITLNIKSMDDLNDKNVSNVSLTGYKKAVLESGVIKFEKAGALVYVKPSPFYCLEHNPMICWQGSGYVFSEIKRGAIAGREVYWGVLTKAKDKIYAAWWFDNGSIKSVNEFEWRWAAAKGAKLFYLVNVNAASEAALLEAVKNLPAIKQD</sequence>
<dbReference type="InterPro" id="IPR019127">
    <property type="entry name" value="Exosortase"/>
</dbReference>
<accession>A0A1H8ECW7</accession>
<evidence type="ECO:0000256" key="6">
    <source>
        <dbReference type="ARBA" id="ARBA00022989"/>
    </source>
</evidence>
<dbReference type="STRING" id="551995.SAMN05192574_102664"/>
<evidence type="ECO:0000313" key="9">
    <source>
        <dbReference type="EMBL" id="SEN17220.1"/>
    </source>
</evidence>
<keyword evidence="2" id="KW-1003">Cell membrane</keyword>
<feature type="transmembrane region" description="Helical" evidence="8">
    <location>
        <begin position="288"/>
        <end position="308"/>
    </location>
</feature>
<dbReference type="OrthoDB" id="783041at2"/>
<reference evidence="10" key="1">
    <citation type="submission" date="2016-10" db="EMBL/GenBank/DDBJ databases">
        <authorList>
            <person name="Varghese N."/>
            <person name="Submissions S."/>
        </authorList>
    </citation>
    <scope>NUCLEOTIDE SEQUENCE [LARGE SCALE GENOMIC DNA]</scope>
    <source>
        <strain evidence="10">Gh-48</strain>
    </source>
</reference>
<evidence type="ECO:0000256" key="3">
    <source>
        <dbReference type="ARBA" id="ARBA00022670"/>
    </source>
</evidence>
<evidence type="ECO:0000256" key="1">
    <source>
        <dbReference type="ARBA" id="ARBA00004651"/>
    </source>
</evidence>